<reference evidence="4" key="1">
    <citation type="journal article" date="2019" name="Int. J. Syst. Evol. Microbiol.">
        <title>The Global Catalogue of Microorganisms (GCM) 10K type strain sequencing project: providing services to taxonomists for standard genome sequencing and annotation.</title>
        <authorList>
            <consortium name="The Broad Institute Genomics Platform"/>
            <consortium name="The Broad Institute Genome Sequencing Center for Infectious Disease"/>
            <person name="Wu L."/>
            <person name="Ma J."/>
        </authorList>
    </citation>
    <scope>NUCLEOTIDE SEQUENCE [LARGE SCALE GENOMIC DNA]</scope>
    <source>
        <strain evidence="4">CCM 7756</strain>
    </source>
</reference>
<keyword evidence="4" id="KW-1185">Reference proteome</keyword>
<feature type="chain" id="PRO_5045258702" description="Lipoprotein" evidence="2">
    <location>
        <begin position="19"/>
        <end position="202"/>
    </location>
</feature>
<gene>
    <name evidence="3" type="ORF">ACFOEO_03705</name>
</gene>
<evidence type="ECO:0000313" key="4">
    <source>
        <dbReference type="Proteomes" id="UP001595637"/>
    </source>
</evidence>
<accession>A0ABV7N549</accession>
<protein>
    <recommendedName>
        <fullName evidence="5">Lipoprotein</fullName>
    </recommendedName>
</protein>
<name>A0ABV7N549_9STAP</name>
<evidence type="ECO:0000256" key="1">
    <source>
        <dbReference type="SAM" id="MobiDB-lite"/>
    </source>
</evidence>
<evidence type="ECO:0000313" key="3">
    <source>
        <dbReference type="EMBL" id="MFC3387706.1"/>
    </source>
</evidence>
<evidence type="ECO:0000256" key="2">
    <source>
        <dbReference type="SAM" id="SignalP"/>
    </source>
</evidence>
<feature type="region of interest" description="Disordered" evidence="1">
    <location>
        <begin position="20"/>
        <end position="51"/>
    </location>
</feature>
<keyword evidence="2" id="KW-0732">Signal</keyword>
<feature type="signal peptide" evidence="2">
    <location>
        <begin position="1"/>
        <end position="18"/>
    </location>
</feature>
<proteinExistence type="predicted"/>
<feature type="compositionally biased region" description="Acidic residues" evidence="1">
    <location>
        <begin position="27"/>
        <end position="51"/>
    </location>
</feature>
<comment type="caution">
    <text evidence="3">The sequence shown here is derived from an EMBL/GenBank/DDBJ whole genome shotgun (WGS) entry which is preliminary data.</text>
</comment>
<evidence type="ECO:0008006" key="5">
    <source>
        <dbReference type="Google" id="ProtNLM"/>
    </source>
</evidence>
<dbReference type="RefSeq" id="WP_380652030.1">
    <property type="nucleotide sequence ID" value="NZ_JBHRVQ010000001.1"/>
</dbReference>
<dbReference type="PROSITE" id="PS51257">
    <property type="entry name" value="PROKAR_LIPOPROTEIN"/>
    <property type="match status" value="1"/>
</dbReference>
<sequence>MKLLIPLLVALFFMTACTSTDDQTGTESDEVETEETTDETVAEEETAEQELPEVRPIDITSGAFLSNFFSGNYEYRTISVHSSYDYMVATLGEPEGSGSVVDGTYYHYDHIGFNFPQSAGEVDDTSALNVDGIIIFPEDLTKQEAVERFGWPSSDEVSNFRMLYDSDPENGQYVMMNYDQQDRITEIVLQYKDLSDTDFYEE</sequence>
<dbReference type="EMBL" id="JBHRVQ010000001">
    <property type="protein sequence ID" value="MFC3387706.1"/>
    <property type="molecule type" value="Genomic_DNA"/>
</dbReference>
<dbReference type="Proteomes" id="UP001595637">
    <property type="component" value="Unassembled WGS sequence"/>
</dbReference>
<organism evidence="3 4">
    <name type="scientific">Salinicoccus sesuvii</name>
    <dbReference type="NCBI Taxonomy" id="868281"/>
    <lineage>
        <taxon>Bacteria</taxon>
        <taxon>Bacillati</taxon>
        <taxon>Bacillota</taxon>
        <taxon>Bacilli</taxon>
        <taxon>Bacillales</taxon>
        <taxon>Staphylococcaceae</taxon>
        <taxon>Salinicoccus</taxon>
    </lineage>
</organism>